<feature type="domain" description="4Fe-4S ferredoxin-type" evidence="5">
    <location>
        <begin position="41"/>
        <end position="70"/>
    </location>
</feature>
<dbReference type="InterPro" id="IPR050572">
    <property type="entry name" value="Fe-S_Ferredoxin"/>
</dbReference>
<accession>A0A2T0XIJ0</accession>
<organism evidence="6 7">
    <name type="scientific">Marinilabilia salmonicolor</name>
    <dbReference type="NCBI Taxonomy" id="989"/>
    <lineage>
        <taxon>Bacteria</taxon>
        <taxon>Pseudomonadati</taxon>
        <taxon>Bacteroidota</taxon>
        <taxon>Bacteroidia</taxon>
        <taxon>Marinilabiliales</taxon>
        <taxon>Marinilabiliaceae</taxon>
        <taxon>Marinilabilia</taxon>
    </lineage>
</organism>
<dbReference type="OrthoDB" id="1091152at2"/>
<keyword evidence="3" id="KW-0408">Iron</keyword>
<dbReference type="PANTHER" id="PTHR43687:SF4">
    <property type="entry name" value="BLR5484 PROTEIN"/>
    <property type="match status" value="1"/>
</dbReference>
<protein>
    <submittedName>
        <fullName evidence="6">4Fe-4S binding protein</fullName>
    </submittedName>
</protein>
<evidence type="ECO:0000256" key="1">
    <source>
        <dbReference type="ARBA" id="ARBA00022485"/>
    </source>
</evidence>
<dbReference type="EMBL" id="QPIZ01000002">
    <property type="protein sequence ID" value="RCW39004.1"/>
    <property type="molecule type" value="Genomic_DNA"/>
</dbReference>
<dbReference type="Proteomes" id="UP000252733">
    <property type="component" value="Unassembled WGS sequence"/>
</dbReference>
<dbReference type="GO" id="GO:0051539">
    <property type="term" value="F:4 iron, 4 sulfur cluster binding"/>
    <property type="evidence" value="ECO:0007669"/>
    <property type="project" value="UniProtKB-KW"/>
</dbReference>
<dbReference type="PROSITE" id="PS51379">
    <property type="entry name" value="4FE4S_FER_2"/>
    <property type="match status" value="2"/>
</dbReference>
<reference evidence="6 7" key="1">
    <citation type="submission" date="2018-07" db="EMBL/GenBank/DDBJ databases">
        <title>Freshwater and sediment microbial communities from various areas in North America, analyzing microbe dynamics in response to fracking.</title>
        <authorList>
            <person name="Lamendella R."/>
        </authorList>
    </citation>
    <scope>NUCLEOTIDE SEQUENCE [LARGE SCALE GENOMIC DNA]</scope>
    <source>
        <strain evidence="6 7">160A</strain>
    </source>
</reference>
<evidence type="ECO:0000256" key="2">
    <source>
        <dbReference type="ARBA" id="ARBA00022723"/>
    </source>
</evidence>
<keyword evidence="1" id="KW-0004">4Fe-4S</keyword>
<name>A0A2T0XIJ0_9BACT</name>
<keyword evidence="7" id="KW-1185">Reference proteome</keyword>
<dbReference type="Pfam" id="PF13237">
    <property type="entry name" value="Fer4_10"/>
    <property type="match status" value="1"/>
</dbReference>
<dbReference type="InterPro" id="IPR017900">
    <property type="entry name" value="4Fe4S_Fe_S_CS"/>
</dbReference>
<proteinExistence type="predicted"/>
<evidence type="ECO:0000256" key="3">
    <source>
        <dbReference type="ARBA" id="ARBA00023004"/>
    </source>
</evidence>
<dbReference type="InterPro" id="IPR017896">
    <property type="entry name" value="4Fe4S_Fe-S-bd"/>
</dbReference>
<dbReference type="RefSeq" id="WP_106153267.1">
    <property type="nucleotide sequence ID" value="NZ_PVTS01000009.1"/>
</dbReference>
<evidence type="ECO:0000259" key="5">
    <source>
        <dbReference type="PROSITE" id="PS51379"/>
    </source>
</evidence>
<dbReference type="PANTHER" id="PTHR43687">
    <property type="entry name" value="ADENYLYLSULFATE REDUCTASE, BETA SUBUNIT"/>
    <property type="match status" value="1"/>
</dbReference>
<evidence type="ECO:0000313" key="7">
    <source>
        <dbReference type="Proteomes" id="UP000252733"/>
    </source>
</evidence>
<dbReference type="PROSITE" id="PS00198">
    <property type="entry name" value="4FE4S_FER_1"/>
    <property type="match status" value="1"/>
</dbReference>
<evidence type="ECO:0000313" key="6">
    <source>
        <dbReference type="EMBL" id="RCW39004.1"/>
    </source>
</evidence>
<dbReference type="AlphaFoldDB" id="A0A2T0XIJ0"/>
<gene>
    <name evidence="6" type="ORF">DFO77_102158</name>
</gene>
<dbReference type="NCBIfam" id="NF040864">
    <property type="entry name" value="HgcB_ferredoxin"/>
    <property type="match status" value="1"/>
</dbReference>
<keyword evidence="2" id="KW-0479">Metal-binding</keyword>
<evidence type="ECO:0000256" key="4">
    <source>
        <dbReference type="ARBA" id="ARBA00023014"/>
    </source>
</evidence>
<feature type="domain" description="4Fe-4S ferredoxin-type" evidence="5">
    <location>
        <begin position="11"/>
        <end position="40"/>
    </location>
</feature>
<dbReference type="GO" id="GO:0046872">
    <property type="term" value="F:metal ion binding"/>
    <property type="evidence" value="ECO:0007669"/>
    <property type="project" value="UniProtKB-KW"/>
</dbReference>
<sequence length="96" mass="10259">MKTMVYIKDVVTLKLNQDKCNGCGMCVKVCPHAVFNIEMGKAEIVKQDYCMECGACALNCRQAAITVLSGLGCGCATGIIENYFAGNRKDCGCSSC</sequence>
<dbReference type="SUPFAM" id="SSF54862">
    <property type="entry name" value="4Fe-4S ferredoxins"/>
    <property type="match status" value="1"/>
</dbReference>
<comment type="caution">
    <text evidence="6">The sequence shown here is derived from an EMBL/GenBank/DDBJ whole genome shotgun (WGS) entry which is preliminary data.</text>
</comment>
<dbReference type="Gene3D" id="3.30.70.20">
    <property type="match status" value="1"/>
</dbReference>
<keyword evidence="4" id="KW-0411">Iron-sulfur</keyword>